<keyword evidence="4" id="KW-1185">Reference proteome</keyword>
<dbReference type="Proteomes" id="UP000281726">
    <property type="component" value="Unassembled WGS sequence"/>
</dbReference>
<feature type="transmembrane region" description="Helical" evidence="2">
    <location>
        <begin position="23"/>
        <end position="46"/>
    </location>
</feature>
<gene>
    <name evidence="3" type="ORF">D7223_07250</name>
</gene>
<dbReference type="AlphaFoldDB" id="A0A3A9ZLV5"/>
<reference evidence="3 4" key="1">
    <citation type="journal article" date="2004" name="Syst. Appl. Microbiol.">
        <title>Cryptoendolithic actinomycetes from antarctic sandstone rock samples: Micromonospora endolithica sp. nov. and two isolates related to Micromonospora coerulea Jensen 1932.</title>
        <authorList>
            <person name="Hirsch P."/>
            <person name="Mevs U."/>
            <person name="Kroppenstedt R.M."/>
            <person name="Schumann P."/>
            <person name="Stackebrandt E."/>
        </authorList>
    </citation>
    <scope>NUCLEOTIDE SEQUENCE [LARGE SCALE GENOMIC DNA]</scope>
    <source>
        <strain evidence="3 4">JCM 12677</strain>
    </source>
</reference>
<feature type="transmembrane region" description="Helical" evidence="2">
    <location>
        <begin position="94"/>
        <end position="113"/>
    </location>
</feature>
<organism evidence="3 4">
    <name type="scientific">Micromonospora endolithica</name>
    <dbReference type="NCBI Taxonomy" id="230091"/>
    <lineage>
        <taxon>Bacteria</taxon>
        <taxon>Bacillati</taxon>
        <taxon>Actinomycetota</taxon>
        <taxon>Actinomycetes</taxon>
        <taxon>Micromonosporales</taxon>
        <taxon>Micromonosporaceae</taxon>
        <taxon>Micromonospora</taxon>
    </lineage>
</organism>
<sequence length="235" mass="22219">MADRRGGAPTATTPRGGPTAPRAAVASAAAGSTLAGAVAVAVAVVAGPGPGLTGYVSEAGVTDSPYAAAYRLGVFALAAGVLLLAAALPPAARVAATLLAAGSVFALVSGAVACSEGCPLPPYEQATTADLVHGGASIAAVAAIVLAMVALVLLPGAPTALRRVAAVGAGVALPLSGVTALVLVLVGRGGLIAGLERLLLLTCVLWGVATATTVALGGGKEGPLVNASGRGRVPS</sequence>
<keyword evidence="2" id="KW-0812">Transmembrane</keyword>
<evidence type="ECO:0000313" key="3">
    <source>
        <dbReference type="EMBL" id="RKN49291.1"/>
    </source>
</evidence>
<accession>A0A3A9ZLV5</accession>
<dbReference type="OrthoDB" id="3388437at2"/>
<protein>
    <submittedName>
        <fullName evidence="3">DUF998 domain-containing protein</fullName>
    </submittedName>
</protein>
<comment type="caution">
    <text evidence="3">The sequence shown here is derived from an EMBL/GenBank/DDBJ whole genome shotgun (WGS) entry which is preliminary data.</text>
</comment>
<keyword evidence="2" id="KW-0472">Membrane</keyword>
<keyword evidence="2" id="KW-1133">Transmembrane helix</keyword>
<proteinExistence type="predicted"/>
<evidence type="ECO:0000256" key="2">
    <source>
        <dbReference type="SAM" id="Phobius"/>
    </source>
</evidence>
<dbReference type="RefSeq" id="WP_120726331.1">
    <property type="nucleotide sequence ID" value="NZ_RBAK01000002.1"/>
</dbReference>
<feature type="transmembrane region" description="Helical" evidence="2">
    <location>
        <begin position="133"/>
        <end position="154"/>
    </location>
</feature>
<dbReference type="Pfam" id="PF06197">
    <property type="entry name" value="DUF998"/>
    <property type="match status" value="1"/>
</dbReference>
<feature type="transmembrane region" description="Helical" evidence="2">
    <location>
        <begin position="166"/>
        <end position="186"/>
    </location>
</feature>
<evidence type="ECO:0000256" key="1">
    <source>
        <dbReference type="SAM" id="MobiDB-lite"/>
    </source>
</evidence>
<feature type="compositionally biased region" description="Low complexity" evidence="1">
    <location>
        <begin position="7"/>
        <end position="21"/>
    </location>
</feature>
<name>A0A3A9ZLV5_9ACTN</name>
<dbReference type="EMBL" id="RBAK01000002">
    <property type="protein sequence ID" value="RKN49291.1"/>
    <property type="molecule type" value="Genomic_DNA"/>
</dbReference>
<feature type="region of interest" description="Disordered" evidence="1">
    <location>
        <begin position="1"/>
        <end position="21"/>
    </location>
</feature>
<dbReference type="InterPro" id="IPR009339">
    <property type="entry name" value="DUF998"/>
</dbReference>
<feature type="transmembrane region" description="Helical" evidence="2">
    <location>
        <begin position="66"/>
        <end position="87"/>
    </location>
</feature>
<evidence type="ECO:0000313" key="4">
    <source>
        <dbReference type="Proteomes" id="UP000281726"/>
    </source>
</evidence>
<feature type="transmembrane region" description="Helical" evidence="2">
    <location>
        <begin position="198"/>
        <end position="218"/>
    </location>
</feature>